<keyword evidence="4" id="KW-1185">Reference proteome</keyword>
<dbReference type="GO" id="GO:0102127">
    <property type="term" value="F:8-oxoguanine deaminase activity"/>
    <property type="evidence" value="ECO:0007669"/>
    <property type="project" value="UniProtKB-EC"/>
</dbReference>
<dbReference type="EMBL" id="JAMPKX010000006">
    <property type="protein sequence ID" value="MEP0948010.1"/>
    <property type="molecule type" value="Genomic_DNA"/>
</dbReference>
<evidence type="ECO:0000256" key="1">
    <source>
        <dbReference type="ARBA" id="ARBA00022801"/>
    </source>
</evidence>
<dbReference type="PANTHER" id="PTHR43794">
    <property type="entry name" value="AMINOHYDROLASE SSNA-RELATED"/>
    <property type="match status" value="1"/>
</dbReference>
<dbReference type="Gene3D" id="2.30.40.10">
    <property type="entry name" value="Urease, subunit C, domain 1"/>
    <property type="match status" value="1"/>
</dbReference>
<dbReference type="PANTHER" id="PTHR43794:SF11">
    <property type="entry name" value="AMIDOHYDROLASE-RELATED DOMAIN-CONTAINING PROTEIN"/>
    <property type="match status" value="1"/>
</dbReference>
<evidence type="ECO:0000259" key="2">
    <source>
        <dbReference type="Pfam" id="PF01979"/>
    </source>
</evidence>
<dbReference type="SUPFAM" id="SSF51556">
    <property type="entry name" value="Metallo-dependent hydrolases"/>
    <property type="match status" value="1"/>
</dbReference>
<gene>
    <name evidence="3" type="ORF">NC992_14085</name>
</gene>
<proteinExistence type="predicted"/>
<name>A0ABV0K5G7_9CYAN</name>
<keyword evidence="1 3" id="KW-0378">Hydrolase</keyword>
<accession>A0ABV0K5G7</accession>
<dbReference type="Gene3D" id="3.20.20.140">
    <property type="entry name" value="Metal-dependent hydrolases"/>
    <property type="match status" value="1"/>
</dbReference>
<dbReference type="SUPFAM" id="SSF51338">
    <property type="entry name" value="Composite domain of metallo-dependent hydrolases"/>
    <property type="match status" value="1"/>
</dbReference>
<dbReference type="InterPro" id="IPR011059">
    <property type="entry name" value="Metal-dep_hydrolase_composite"/>
</dbReference>
<dbReference type="EC" id="3.5.4.32" evidence="3"/>
<dbReference type="InterPro" id="IPR032466">
    <property type="entry name" value="Metal_Hydrolase"/>
</dbReference>
<reference evidence="3 4" key="1">
    <citation type="submission" date="2022-04" db="EMBL/GenBank/DDBJ databases">
        <title>Positive selection, recombination, and allopatry shape intraspecific diversity of widespread and dominant cyanobacteria.</title>
        <authorList>
            <person name="Wei J."/>
            <person name="Shu W."/>
            <person name="Hu C."/>
        </authorList>
    </citation>
    <scope>NUCLEOTIDE SEQUENCE [LARGE SCALE GENOMIC DNA]</scope>
    <source>
        <strain evidence="3 4">DQ-A4</strain>
    </source>
</reference>
<evidence type="ECO:0000313" key="3">
    <source>
        <dbReference type="EMBL" id="MEP0948010.1"/>
    </source>
</evidence>
<dbReference type="Proteomes" id="UP001482513">
    <property type="component" value="Unassembled WGS sequence"/>
</dbReference>
<comment type="caution">
    <text evidence="3">The sequence shown here is derived from an EMBL/GenBank/DDBJ whole genome shotgun (WGS) entry which is preliminary data.</text>
</comment>
<dbReference type="NCBIfam" id="NF006055">
    <property type="entry name" value="PRK08203.1"/>
    <property type="match status" value="1"/>
</dbReference>
<feature type="domain" description="Amidohydrolase-related" evidence="2">
    <location>
        <begin position="58"/>
        <end position="423"/>
    </location>
</feature>
<organism evidence="3 4">
    <name type="scientific">Leptolyngbya subtilissima DQ-A4</name>
    <dbReference type="NCBI Taxonomy" id="2933933"/>
    <lineage>
        <taxon>Bacteria</taxon>
        <taxon>Bacillati</taxon>
        <taxon>Cyanobacteriota</taxon>
        <taxon>Cyanophyceae</taxon>
        <taxon>Leptolyngbyales</taxon>
        <taxon>Leptolyngbyaceae</taxon>
        <taxon>Leptolyngbya group</taxon>
        <taxon>Leptolyngbya</taxon>
    </lineage>
</organism>
<sequence length="454" mass="49322">MPTLLVKNIHTLVTMDDQRREIRSGALFICDHVIEQVGTTEELPQTADRVLDLGDRHLVLPGLVNTHHHFFQTLTRVVPGAQNSSLFDWLSALYPLWQQLTPEAIALSAQVAAAELIYSGCTTASDHLYLFPNDCTLDDEIEAVRQTGLRFHASRGSMSMGESKGGLPPDSIVEAEADILKDSQRLIEQYHDNDPYALVRITLAPCSPFSVSTELMRESAALARSYPGVRLHTHLAENKSDVTYSLDTFGLTPGDYAASVSWLGEDVWHAHCVKLDDKAIHSFGQTGTGVAHCPCSNMRLASGMAPIRKMLDHNVPVGLGVDGSASNDGSHLLAEVRQAFLMARVREENAGALTAREALEIATRGGAKVLGRTDIGYLAPGMAADFVTVNLDRLALSGTTYDPVAALIFCTIDRVDYSFIHGREVLNPEGLLTLDLPVVLEKHGAVARSLAAYC</sequence>
<dbReference type="InterPro" id="IPR050287">
    <property type="entry name" value="MTA/SAH_deaminase"/>
</dbReference>
<dbReference type="InterPro" id="IPR006680">
    <property type="entry name" value="Amidohydro-rel"/>
</dbReference>
<protein>
    <submittedName>
        <fullName evidence="3">8-oxoguanine deaminase</fullName>
        <ecNumber evidence="3">3.5.4.32</ecNumber>
    </submittedName>
</protein>
<evidence type="ECO:0000313" key="4">
    <source>
        <dbReference type="Proteomes" id="UP001482513"/>
    </source>
</evidence>
<dbReference type="CDD" id="cd01298">
    <property type="entry name" value="ATZ_TRZ_like"/>
    <property type="match status" value="1"/>
</dbReference>
<dbReference type="RefSeq" id="WP_190705201.1">
    <property type="nucleotide sequence ID" value="NZ_JAMPKX010000006.1"/>
</dbReference>
<dbReference type="Pfam" id="PF01979">
    <property type="entry name" value="Amidohydro_1"/>
    <property type="match status" value="1"/>
</dbReference>